<reference evidence="2 3" key="1">
    <citation type="submission" date="2016-04" db="EMBL/GenBank/DDBJ databases">
        <title>A degradative enzymes factory behind the ericoid mycorrhizal symbiosis.</title>
        <authorList>
            <consortium name="DOE Joint Genome Institute"/>
            <person name="Martino E."/>
            <person name="Morin E."/>
            <person name="Grelet G."/>
            <person name="Kuo A."/>
            <person name="Kohler A."/>
            <person name="Daghino S."/>
            <person name="Barry K."/>
            <person name="Choi C."/>
            <person name="Cichocki N."/>
            <person name="Clum A."/>
            <person name="Copeland A."/>
            <person name="Hainaut M."/>
            <person name="Haridas S."/>
            <person name="Labutti K."/>
            <person name="Lindquist E."/>
            <person name="Lipzen A."/>
            <person name="Khouja H.-R."/>
            <person name="Murat C."/>
            <person name="Ohm R."/>
            <person name="Olson A."/>
            <person name="Spatafora J."/>
            <person name="Veneault-Fourrey C."/>
            <person name="Henrissat B."/>
            <person name="Grigoriev I."/>
            <person name="Martin F."/>
            <person name="Perotto S."/>
        </authorList>
    </citation>
    <scope>NUCLEOTIDE SEQUENCE [LARGE SCALE GENOMIC DNA]</scope>
    <source>
        <strain evidence="2 3">E</strain>
    </source>
</reference>
<dbReference type="AlphaFoldDB" id="A0A2J6T439"/>
<dbReference type="PANTHER" id="PTHR43591:SF108">
    <property type="entry name" value="S-ADENOSYL-L-METHIONINE-DEPENDENT METHYLTRANSFERASE"/>
    <property type="match status" value="1"/>
</dbReference>
<dbReference type="RefSeq" id="XP_024734704.1">
    <property type="nucleotide sequence ID" value="XM_024885893.1"/>
</dbReference>
<dbReference type="SUPFAM" id="SSF53335">
    <property type="entry name" value="S-adenosyl-L-methionine-dependent methyltransferases"/>
    <property type="match status" value="1"/>
</dbReference>
<dbReference type="Pfam" id="PF08242">
    <property type="entry name" value="Methyltransf_12"/>
    <property type="match status" value="1"/>
</dbReference>
<name>A0A2J6T439_9HELO</name>
<evidence type="ECO:0000313" key="2">
    <source>
        <dbReference type="EMBL" id="PMD57800.1"/>
    </source>
</evidence>
<keyword evidence="3" id="KW-1185">Reference proteome</keyword>
<feature type="domain" description="Methyltransferase type 12" evidence="1">
    <location>
        <begin position="53"/>
        <end position="155"/>
    </location>
</feature>
<dbReference type="InterPro" id="IPR029063">
    <property type="entry name" value="SAM-dependent_MTases_sf"/>
</dbReference>
<dbReference type="PANTHER" id="PTHR43591">
    <property type="entry name" value="METHYLTRANSFERASE"/>
    <property type="match status" value="1"/>
</dbReference>
<dbReference type="STRING" id="1095630.A0A2J6T439"/>
<proteinExistence type="predicted"/>
<dbReference type="InterPro" id="IPR013217">
    <property type="entry name" value="Methyltransf_12"/>
</dbReference>
<sequence length="252" mass="27400">MASAHSNKNEKTTELLVEEIRARLDWIGVDFRDDKAKDGTEEGEVKEKRVRLLDYGCGGGMISRALAPYITQAVGMDVSPHMVHEYNTWSGSIIPQMSAFVGNLLDPADPSPTAFKAEEFWGFDLAVVGLGFHQINETVSGATRLAERLRTGGVLLILDFVVDETTGGDGDGHQHDLGFWKKYGHGSGGGAATKRRKKRGFGELEIKEIFENAGVGKDFGFEVIAKGAVFETAGHSMTADVFMARGTRIYGL</sequence>
<evidence type="ECO:0000313" key="3">
    <source>
        <dbReference type="Proteomes" id="UP000235371"/>
    </source>
</evidence>
<dbReference type="InParanoid" id="A0A2J6T439"/>
<dbReference type="Gene3D" id="3.40.50.150">
    <property type="entry name" value="Vaccinia Virus protein VP39"/>
    <property type="match status" value="1"/>
</dbReference>
<dbReference type="GeneID" id="36593970"/>
<dbReference type="OrthoDB" id="3647at2759"/>
<protein>
    <recommendedName>
        <fullName evidence="1">Methyltransferase type 12 domain-containing protein</fullName>
    </recommendedName>
</protein>
<evidence type="ECO:0000259" key="1">
    <source>
        <dbReference type="Pfam" id="PF08242"/>
    </source>
</evidence>
<accession>A0A2J6T439</accession>
<dbReference type="EMBL" id="KZ613843">
    <property type="protein sequence ID" value="PMD57800.1"/>
    <property type="molecule type" value="Genomic_DNA"/>
</dbReference>
<organism evidence="2 3">
    <name type="scientific">Hyaloscypha bicolor E</name>
    <dbReference type="NCBI Taxonomy" id="1095630"/>
    <lineage>
        <taxon>Eukaryota</taxon>
        <taxon>Fungi</taxon>
        <taxon>Dikarya</taxon>
        <taxon>Ascomycota</taxon>
        <taxon>Pezizomycotina</taxon>
        <taxon>Leotiomycetes</taxon>
        <taxon>Helotiales</taxon>
        <taxon>Hyaloscyphaceae</taxon>
        <taxon>Hyaloscypha</taxon>
        <taxon>Hyaloscypha bicolor</taxon>
    </lineage>
</organism>
<dbReference type="CDD" id="cd02440">
    <property type="entry name" value="AdoMet_MTases"/>
    <property type="match status" value="1"/>
</dbReference>
<gene>
    <name evidence="2" type="ORF">K444DRAFT_653758</name>
</gene>
<dbReference type="Proteomes" id="UP000235371">
    <property type="component" value="Unassembled WGS sequence"/>
</dbReference>